<comment type="function">
    <text evidence="1">Stereospecific condensation of phosphoenolpyruvate (PEP) and D-erythrose-4-phosphate (E4P) giving rise to 3-deoxy-D-arabino-heptulosonate-7-phosphate (DAHP).</text>
</comment>
<keyword evidence="15" id="KW-1185">Reference proteome</keyword>
<dbReference type="SUPFAM" id="SSF51569">
    <property type="entry name" value="Aldolase"/>
    <property type="match status" value="1"/>
</dbReference>
<evidence type="ECO:0000313" key="15">
    <source>
        <dbReference type="Proteomes" id="UP000256485"/>
    </source>
</evidence>
<evidence type="ECO:0000256" key="8">
    <source>
        <dbReference type="ARBA" id="ARBA00031111"/>
    </source>
</evidence>
<dbReference type="AlphaFoldDB" id="A0A3D9V423"/>
<gene>
    <name evidence="14" type="ORF">DFJ64_0317</name>
</gene>
<evidence type="ECO:0000256" key="1">
    <source>
        <dbReference type="ARBA" id="ARBA00003726"/>
    </source>
</evidence>
<evidence type="ECO:0000256" key="12">
    <source>
        <dbReference type="SAM" id="MobiDB-lite"/>
    </source>
</evidence>
<reference evidence="14 15" key="1">
    <citation type="submission" date="2018-08" db="EMBL/GenBank/DDBJ databases">
        <title>Sequencing the genomes of 1000 actinobacteria strains.</title>
        <authorList>
            <person name="Klenk H.-P."/>
        </authorList>
    </citation>
    <scope>NUCLEOTIDE SEQUENCE [LARGE SCALE GENOMIC DNA]</scope>
    <source>
        <strain evidence="14 15">DSM 22891</strain>
    </source>
</reference>
<comment type="similarity">
    <text evidence="3">Belongs to the class-I DAHP synthase family.</text>
</comment>
<name>A0A3D9V423_THECX</name>
<dbReference type="UniPathway" id="UPA00053">
    <property type="reaction ID" value="UER00084"/>
</dbReference>
<evidence type="ECO:0000256" key="9">
    <source>
        <dbReference type="ARBA" id="ARBA00031349"/>
    </source>
</evidence>
<proteinExistence type="inferred from homology"/>
<comment type="pathway">
    <text evidence="2">Metabolic intermediate biosynthesis; chorismate biosynthesis; chorismate from D-erythrose 4-phosphate and phosphoenolpyruvate: step 1/7.</text>
</comment>
<dbReference type="PANTHER" id="PTHR21225:SF12">
    <property type="entry name" value="PHOSPHO-2-DEHYDRO-3-DEOXYHEPTONATE ALDOLASE, TYROSINE-INHIBITED"/>
    <property type="match status" value="1"/>
</dbReference>
<dbReference type="NCBIfam" id="TIGR00034">
    <property type="entry name" value="aroFGH"/>
    <property type="match status" value="1"/>
</dbReference>
<feature type="region of interest" description="Disordered" evidence="12">
    <location>
        <begin position="1"/>
        <end position="58"/>
    </location>
</feature>
<sequence>MGPAAASCADLRTTQSRLGSGPNGPLPFLLPIGEPARVERDGSRTERKKPPVTSTPQLATSTRDLRILRTRPLLPPALLREELPLDDKRAEVVVRGRREVSAILAGEDDRLIVIVGPCSIHDPKAALDYAQRLAALVPELEDDLCVVMRVYFEKPRTTLGWKGLINDPDLDGSCNVNKGLRTARKVLLDVLDLGLPAGCEFLDPIIPQYLADTVSWAAIGARTSESQVHRNLASGLSMPVGFKNLTSGDVQGAVDAVRAAAVSHVFTGITDDGVAAILTTSGNPDCHVILRGGHSGPNYDAESVADALLRLEKAGLPRRLIVDASHGNSRKDHLRQPLVAEDVAQQVAGGQRGVVGVMLESFLQPGRQDLVEGEAHKLTYGLSITDACMGWEVTADVLRGLARAARARRSTIAGTTHS</sequence>
<protein>
    <recommendedName>
        <fullName evidence="4">3-deoxy-7-phosphoheptulonate synthase</fullName>
        <ecNumber evidence="4">2.5.1.54</ecNumber>
    </recommendedName>
    <alternativeName>
        <fullName evidence="10">3-deoxy-D-arabino-heptulosonate 7-phosphate synthase</fullName>
    </alternativeName>
    <alternativeName>
        <fullName evidence="9">DAHP synthase</fullName>
    </alternativeName>
    <alternativeName>
        <fullName evidence="8">Phospho-2-keto-3-deoxyheptonate aldolase</fullName>
    </alternativeName>
</protein>
<dbReference type="FunFam" id="3.20.20.70:FF:000005">
    <property type="entry name" value="Phospho-2-dehydro-3-deoxyheptonate aldolase"/>
    <property type="match status" value="1"/>
</dbReference>
<comment type="catalytic activity">
    <reaction evidence="11">
        <text>D-erythrose 4-phosphate + phosphoenolpyruvate + H2O = 7-phospho-2-dehydro-3-deoxy-D-arabino-heptonate + phosphate</text>
        <dbReference type="Rhea" id="RHEA:14717"/>
        <dbReference type="ChEBI" id="CHEBI:15377"/>
        <dbReference type="ChEBI" id="CHEBI:16897"/>
        <dbReference type="ChEBI" id="CHEBI:43474"/>
        <dbReference type="ChEBI" id="CHEBI:58394"/>
        <dbReference type="ChEBI" id="CHEBI:58702"/>
        <dbReference type="EC" id="2.5.1.54"/>
    </reaction>
</comment>
<dbReference type="Pfam" id="PF00793">
    <property type="entry name" value="DAHP_synth_1"/>
    <property type="match status" value="1"/>
</dbReference>
<feature type="domain" description="DAHP synthetase I/KDSA" evidence="13">
    <location>
        <begin position="102"/>
        <end position="397"/>
    </location>
</feature>
<evidence type="ECO:0000256" key="2">
    <source>
        <dbReference type="ARBA" id="ARBA00004688"/>
    </source>
</evidence>
<evidence type="ECO:0000256" key="5">
    <source>
        <dbReference type="ARBA" id="ARBA00022605"/>
    </source>
</evidence>
<evidence type="ECO:0000256" key="10">
    <source>
        <dbReference type="ARBA" id="ARBA00032193"/>
    </source>
</evidence>
<keyword evidence="6" id="KW-0808">Transferase</keyword>
<evidence type="ECO:0000256" key="3">
    <source>
        <dbReference type="ARBA" id="ARBA00007985"/>
    </source>
</evidence>
<dbReference type="GO" id="GO:0008652">
    <property type="term" value="P:amino acid biosynthetic process"/>
    <property type="evidence" value="ECO:0007669"/>
    <property type="project" value="UniProtKB-KW"/>
</dbReference>
<dbReference type="Proteomes" id="UP000256485">
    <property type="component" value="Unassembled WGS sequence"/>
</dbReference>
<organism evidence="14 15">
    <name type="scientific">Thermasporomyces composti</name>
    <dbReference type="NCBI Taxonomy" id="696763"/>
    <lineage>
        <taxon>Bacteria</taxon>
        <taxon>Bacillati</taxon>
        <taxon>Actinomycetota</taxon>
        <taxon>Actinomycetes</taxon>
        <taxon>Propionibacteriales</taxon>
        <taxon>Nocardioidaceae</taxon>
        <taxon>Thermasporomyces</taxon>
    </lineage>
</organism>
<dbReference type="EMBL" id="QTUC01000001">
    <property type="protein sequence ID" value="REF34950.1"/>
    <property type="molecule type" value="Genomic_DNA"/>
</dbReference>
<evidence type="ECO:0000256" key="6">
    <source>
        <dbReference type="ARBA" id="ARBA00022679"/>
    </source>
</evidence>
<dbReference type="NCBIfam" id="NF009396">
    <property type="entry name" value="PRK12756.1"/>
    <property type="match status" value="1"/>
</dbReference>
<dbReference type="GO" id="GO:0005737">
    <property type="term" value="C:cytoplasm"/>
    <property type="evidence" value="ECO:0007669"/>
    <property type="project" value="TreeGrafter"/>
</dbReference>
<evidence type="ECO:0000259" key="13">
    <source>
        <dbReference type="Pfam" id="PF00793"/>
    </source>
</evidence>
<evidence type="ECO:0000256" key="7">
    <source>
        <dbReference type="ARBA" id="ARBA00023141"/>
    </source>
</evidence>
<dbReference type="NCBIfam" id="NF009395">
    <property type="entry name" value="PRK12755.1"/>
    <property type="match status" value="1"/>
</dbReference>
<keyword evidence="5" id="KW-0028">Amino-acid biosynthesis</keyword>
<evidence type="ECO:0000313" key="14">
    <source>
        <dbReference type="EMBL" id="REF34950.1"/>
    </source>
</evidence>
<dbReference type="InterPro" id="IPR013785">
    <property type="entry name" value="Aldolase_TIM"/>
</dbReference>
<dbReference type="EC" id="2.5.1.54" evidence="4"/>
<dbReference type="GO" id="GO:0009073">
    <property type="term" value="P:aromatic amino acid family biosynthetic process"/>
    <property type="evidence" value="ECO:0007669"/>
    <property type="project" value="UniProtKB-KW"/>
</dbReference>
<dbReference type="GO" id="GO:0003849">
    <property type="term" value="F:3-deoxy-7-phosphoheptulonate synthase activity"/>
    <property type="evidence" value="ECO:0007669"/>
    <property type="project" value="UniProtKB-EC"/>
</dbReference>
<dbReference type="InterPro" id="IPR006218">
    <property type="entry name" value="DAHP1/KDSA"/>
</dbReference>
<dbReference type="Gene3D" id="3.20.20.70">
    <property type="entry name" value="Aldolase class I"/>
    <property type="match status" value="1"/>
</dbReference>
<dbReference type="GO" id="GO:0009423">
    <property type="term" value="P:chorismate biosynthetic process"/>
    <property type="evidence" value="ECO:0007669"/>
    <property type="project" value="UniProtKB-UniPathway"/>
</dbReference>
<evidence type="ECO:0000256" key="4">
    <source>
        <dbReference type="ARBA" id="ARBA00012694"/>
    </source>
</evidence>
<keyword evidence="7" id="KW-0057">Aromatic amino acid biosynthesis</keyword>
<accession>A0A3D9V423</accession>
<dbReference type="InterPro" id="IPR006219">
    <property type="entry name" value="DAHP_synth_1"/>
</dbReference>
<comment type="caution">
    <text evidence="14">The sequence shown here is derived from an EMBL/GenBank/DDBJ whole genome shotgun (WGS) entry which is preliminary data.</text>
</comment>
<dbReference type="PANTHER" id="PTHR21225">
    <property type="entry name" value="PHOSPHO-2-DEHYDRO-3-DEOXYHEPTONATE ALDOLASE DAHP SYNTHETASE"/>
    <property type="match status" value="1"/>
</dbReference>
<evidence type="ECO:0000256" key="11">
    <source>
        <dbReference type="ARBA" id="ARBA00047508"/>
    </source>
</evidence>
<feature type="compositionally biased region" description="Basic and acidic residues" evidence="12">
    <location>
        <begin position="36"/>
        <end position="49"/>
    </location>
</feature>